<dbReference type="Gene3D" id="2.70.98.10">
    <property type="match status" value="1"/>
</dbReference>
<dbReference type="InterPro" id="IPR015443">
    <property type="entry name" value="Aldose_1-epimerase"/>
</dbReference>
<feature type="active site" description="Proton donor" evidence="12">
    <location>
        <position position="184"/>
    </location>
</feature>
<dbReference type="Proteomes" id="UP000679220">
    <property type="component" value="Unassembled WGS sequence"/>
</dbReference>
<feature type="active site" description="Proton acceptor" evidence="12">
    <location>
        <position position="314"/>
    </location>
</feature>
<dbReference type="InterPro" id="IPR047215">
    <property type="entry name" value="Galactose_mutarotase-like"/>
</dbReference>
<evidence type="ECO:0000256" key="13">
    <source>
        <dbReference type="PIRSR" id="PIRSR005096-3"/>
    </source>
</evidence>
<evidence type="ECO:0000256" key="3">
    <source>
        <dbReference type="ARBA" id="ARBA00005028"/>
    </source>
</evidence>
<organism evidence="14 15">
    <name type="scientific">Carboxylicivirga sediminis</name>
    <dbReference type="NCBI Taxonomy" id="2006564"/>
    <lineage>
        <taxon>Bacteria</taxon>
        <taxon>Pseudomonadati</taxon>
        <taxon>Bacteroidota</taxon>
        <taxon>Bacteroidia</taxon>
        <taxon>Marinilabiliales</taxon>
        <taxon>Marinilabiliaceae</taxon>
        <taxon>Carboxylicivirga</taxon>
    </lineage>
</organism>
<dbReference type="InterPro" id="IPR008183">
    <property type="entry name" value="Aldose_1/G6P_1-epimerase"/>
</dbReference>
<name>A0A941F0C4_9BACT</name>
<dbReference type="GO" id="GO:0030246">
    <property type="term" value="F:carbohydrate binding"/>
    <property type="evidence" value="ECO:0007669"/>
    <property type="project" value="InterPro"/>
</dbReference>
<evidence type="ECO:0000256" key="8">
    <source>
        <dbReference type="ARBA" id="ARBA00022837"/>
    </source>
</evidence>
<reference evidence="14" key="2">
    <citation type="submission" date="2021-04" db="EMBL/GenBank/DDBJ databases">
        <authorList>
            <person name="Zhang T."/>
            <person name="Zhang Y."/>
            <person name="Lu D."/>
            <person name="Zuo D."/>
            <person name="Du Z."/>
        </authorList>
    </citation>
    <scope>NUCLEOTIDE SEQUENCE</scope>
    <source>
        <strain evidence="14">JR1</strain>
    </source>
</reference>
<comment type="subunit">
    <text evidence="5">Monomer.</text>
</comment>
<dbReference type="AlphaFoldDB" id="A0A941F0C4"/>
<dbReference type="EMBL" id="JAGTAR010000001">
    <property type="protein sequence ID" value="MBR8534034.1"/>
    <property type="molecule type" value="Genomic_DNA"/>
</dbReference>
<keyword evidence="10 11" id="KW-0119">Carbohydrate metabolism</keyword>
<dbReference type="RefSeq" id="WP_212187941.1">
    <property type="nucleotide sequence ID" value="NZ_JAGTAR010000001.1"/>
</dbReference>
<evidence type="ECO:0000256" key="1">
    <source>
        <dbReference type="ARBA" id="ARBA00001614"/>
    </source>
</evidence>
<gene>
    <name evidence="14" type="ORF">KDU71_00550</name>
</gene>
<keyword evidence="8" id="KW-0106">Calcium</keyword>
<dbReference type="GO" id="GO:0004034">
    <property type="term" value="F:aldose 1-epimerase activity"/>
    <property type="evidence" value="ECO:0007669"/>
    <property type="project" value="UniProtKB-EC"/>
</dbReference>
<dbReference type="CDD" id="cd09019">
    <property type="entry name" value="galactose_mutarotase_like"/>
    <property type="match status" value="1"/>
</dbReference>
<dbReference type="NCBIfam" id="NF008277">
    <property type="entry name" value="PRK11055.1"/>
    <property type="match status" value="1"/>
</dbReference>
<evidence type="ECO:0000313" key="14">
    <source>
        <dbReference type="EMBL" id="MBR8534034.1"/>
    </source>
</evidence>
<comment type="catalytic activity">
    <reaction evidence="1 11">
        <text>alpha-D-glucose = beta-D-glucose</text>
        <dbReference type="Rhea" id="RHEA:10264"/>
        <dbReference type="ChEBI" id="CHEBI:15903"/>
        <dbReference type="ChEBI" id="CHEBI:17925"/>
        <dbReference type="EC" id="5.1.3.3"/>
    </reaction>
</comment>
<evidence type="ECO:0000256" key="2">
    <source>
        <dbReference type="ARBA" id="ARBA00001913"/>
    </source>
</evidence>
<dbReference type="GO" id="GO:0033499">
    <property type="term" value="P:galactose catabolic process via UDP-galactose, Leloir pathway"/>
    <property type="evidence" value="ECO:0007669"/>
    <property type="project" value="TreeGrafter"/>
</dbReference>
<evidence type="ECO:0000256" key="4">
    <source>
        <dbReference type="ARBA" id="ARBA00006206"/>
    </source>
</evidence>
<protein>
    <recommendedName>
        <fullName evidence="7 11">Aldose 1-epimerase</fullName>
        <ecNumber evidence="6 11">5.1.3.3</ecNumber>
    </recommendedName>
</protein>
<evidence type="ECO:0000256" key="7">
    <source>
        <dbReference type="ARBA" id="ARBA00014165"/>
    </source>
</evidence>
<proteinExistence type="inferred from homology"/>
<evidence type="ECO:0000256" key="9">
    <source>
        <dbReference type="ARBA" id="ARBA00023235"/>
    </source>
</evidence>
<dbReference type="PANTHER" id="PTHR10091">
    <property type="entry name" value="ALDOSE-1-EPIMERASE"/>
    <property type="match status" value="1"/>
</dbReference>
<evidence type="ECO:0000256" key="12">
    <source>
        <dbReference type="PIRSR" id="PIRSR005096-1"/>
    </source>
</evidence>
<evidence type="ECO:0000256" key="10">
    <source>
        <dbReference type="ARBA" id="ARBA00023277"/>
    </source>
</evidence>
<dbReference type="PANTHER" id="PTHR10091:SF0">
    <property type="entry name" value="GALACTOSE MUTAROTASE"/>
    <property type="match status" value="1"/>
</dbReference>
<dbReference type="Pfam" id="PF01263">
    <property type="entry name" value="Aldose_epim"/>
    <property type="match status" value="1"/>
</dbReference>
<evidence type="ECO:0000256" key="5">
    <source>
        <dbReference type="ARBA" id="ARBA00011245"/>
    </source>
</evidence>
<accession>A0A941F0C4</accession>
<dbReference type="SUPFAM" id="SSF74650">
    <property type="entry name" value="Galactose mutarotase-like"/>
    <property type="match status" value="1"/>
</dbReference>
<comment type="caution">
    <text evidence="14">The sequence shown here is derived from an EMBL/GenBank/DDBJ whole genome shotgun (WGS) entry which is preliminary data.</text>
</comment>
<sequence>MKSTTQLFGQFQNQDIHLYTLENDNGMLVKMMDFGATITSITIPGKDDKPVSIACGFDSFDEYFADVYKANAPYFGCTVGRYCSQIKDAKFSLNGVDYQLAANCGDNNLHGGMIGFDKKIWKAKPIGGVGKVGVVFTLISDDMEEGFPGTVKAEVTIELSNDNELILNYKAVSDRDTPLSMTNHTYFNLSGFERSVERFKVQVLSNKRLLSDDTGACLGEVTDVTDTLEDLRNGRIIKDVHESIGDGFEHFYLFDYAEETLSKVARVSDEQSGRTLEVYSTEPCMLFYTGKYTSNELQRSESEKYGKYQGFCCETHRWPNGPNISGSPKSITKAGEEFKSTTVFKLRF</sequence>
<dbReference type="PIRSF" id="PIRSF005096">
    <property type="entry name" value="GALM"/>
    <property type="match status" value="1"/>
</dbReference>
<dbReference type="GO" id="GO:0006006">
    <property type="term" value="P:glucose metabolic process"/>
    <property type="evidence" value="ECO:0007669"/>
    <property type="project" value="TreeGrafter"/>
</dbReference>
<evidence type="ECO:0000313" key="15">
    <source>
        <dbReference type="Proteomes" id="UP000679220"/>
    </source>
</evidence>
<dbReference type="EC" id="5.1.3.3" evidence="6 11"/>
<comment type="similarity">
    <text evidence="4 11">Belongs to the aldose epimerase family.</text>
</comment>
<evidence type="ECO:0000256" key="6">
    <source>
        <dbReference type="ARBA" id="ARBA00013185"/>
    </source>
</evidence>
<reference evidence="14" key="1">
    <citation type="journal article" date="2018" name="Int. J. Syst. Evol. Microbiol.">
        <title>Carboxylicivirga sediminis sp. nov., isolated from coastal sediment.</title>
        <authorList>
            <person name="Wang F.Q."/>
            <person name="Ren L.H."/>
            <person name="Zou R.J."/>
            <person name="Sun Y.Z."/>
            <person name="Liu X.J."/>
            <person name="Jiang F."/>
            <person name="Liu L.J."/>
        </authorList>
    </citation>
    <scope>NUCLEOTIDE SEQUENCE</scope>
    <source>
        <strain evidence="14">JR1</strain>
    </source>
</reference>
<feature type="binding site" evidence="13">
    <location>
        <begin position="184"/>
        <end position="186"/>
    </location>
    <ligand>
        <name>beta-D-galactose</name>
        <dbReference type="ChEBI" id="CHEBI:27667"/>
    </ligand>
</feature>
<keyword evidence="9 11" id="KW-0413">Isomerase</keyword>
<evidence type="ECO:0000256" key="11">
    <source>
        <dbReference type="PIRNR" id="PIRNR005096"/>
    </source>
</evidence>
<keyword evidence="15" id="KW-1185">Reference proteome</keyword>
<dbReference type="PROSITE" id="PS00545">
    <property type="entry name" value="ALDOSE_1_EPIMERASE"/>
    <property type="match status" value="1"/>
</dbReference>
<dbReference type="InterPro" id="IPR011013">
    <property type="entry name" value="Gal_mutarotase_sf_dom"/>
</dbReference>
<dbReference type="InterPro" id="IPR014718">
    <property type="entry name" value="GH-type_carb-bd"/>
</dbReference>
<comment type="cofactor">
    <cofactor evidence="2">
        <name>Ca(2+)</name>
        <dbReference type="ChEBI" id="CHEBI:29108"/>
    </cofactor>
</comment>
<dbReference type="InterPro" id="IPR018052">
    <property type="entry name" value="Ald1_epimerase_CS"/>
</dbReference>
<comment type="pathway">
    <text evidence="3 11">Carbohydrate metabolism; hexose metabolism.</text>
</comment>